<keyword evidence="1" id="KW-0472">Membrane</keyword>
<evidence type="ECO:0000256" key="1">
    <source>
        <dbReference type="SAM" id="Phobius"/>
    </source>
</evidence>
<reference evidence="2" key="2">
    <citation type="submission" date="2011-02" db="EMBL/GenBank/DDBJ databases">
        <authorList>
            <person name="MacLean D."/>
        </authorList>
    </citation>
    <scope>NUCLEOTIDE SEQUENCE</scope>
</reference>
<evidence type="ECO:0000313" key="2">
    <source>
        <dbReference type="EMBL" id="CCA19010.1"/>
    </source>
</evidence>
<keyword evidence="1" id="KW-1133">Transmembrane helix</keyword>
<proteinExistence type="predicted"/>
<accession>F0WCU1</accession>
<dbReference type="HOGENOM" id="CLU_1646807_0_0_1"/>
<protein>
    <submittedName>
        <fullName evidence="2">AlNc14C61G4467 protein</fullName>
    </submittedName>
</protein>
<gene>
    <name evidence="2" type="primary">AlNc14C61G4467</name>
    <name evidence="2" type="ORF">ALNC14_051530</name>
</gene>
<reference evidence="2" key="1">
    <citation type="journal article" date="2011" name="PLoS Biol.">
        <title>Gene gain and loss during evolution of obligate parasitism in the white rust pathogen of Arabidopsis thaliana.</title>
        <authorList>
            <person name="Kemen E."/>
            <person name="Gardiner A."/>
            <person name="Schultz-Larsen T."/>
            <person name="Kemen A.C."/>
            <person name="Balmuth A.L."/>
            <person name="Robert-Seilaniantz A."/>
            <person name="Bailey K."/>
            <person name="Holub E."/>
            <person name="Studholme D.J."/>
            <person name="Maclean D."/>
            <person name="Jones J.D."/>
        </authorList>
    </citation>
    <scope>NUCLEOTIDE SEQUENCE</scope>
</reference>
<keyword evidence="1" id="KW-0812">Transmembrane</keyword>
<dbReference type="AlphaFoldDB" id="F0WCU1"/>
<name>F0WCU1_9STRA</name>
<sequence>MSDLLKSQESLRKDKAQAKAQLRDRISQPKAKDIAAIMQLHADGEFGVFALCCEIGSSKAFPNCEGHVSDHFGDYKLTSLFNLRNPPPSDSEPIPPSTPASTLMGISLVLTICCVIVAGVHADTVKIQINERFQNHLEKNALVDALSLHNIHVTRWLLSST</sequence>
<organism evidence="2">
    <name type="scientific">Albugo laibachii Nc14</name>
    <dbReference type="NCBI Taxonomy" id="890382"/>
    <lineage>
        <taxon>Eukaryota</taxon>
        <taxon>Sar</taxon>
        <taxon>Stramenopiles</taxon>
        <taxon>Oomycota</taxon>
        <taxon>Peronosporomycetes</taxon>
        <taxon>Albuginales</taxon>
        <taxon>Albuginaceae</taxon>
        <taxon>Albugo</taxon>
    </lineage>
</organism>
<feature type="transmembrane region" description="Helical" evidence="1">
    <location>
        <begin position="103"/>
        <end position="122"/>
    </location>
</feature>
<dbReference type="EMBL" id="FR824106">
    <property type="protein sequence ID" value="CCA19010.1"/>
    <property type="molecule type" value="Genomic_DNA"/>
</dbReference>